<dbReference type="AlphaFoldDB" id="A0AAJ0CAW3"/>
<keyword evidence="3" id="KW-1185">Reference proteome</keyword>
<accession>A0AAJ0CAW3</accession>
<keyword evidence="1" id="KW-0732">Signal</keyword>
<proteinExistence type="predicted"/>
<evidence type="ECO:0000313" key="3">
    <source>
        <dbReference type="Proteomes" id="UP001244011"/>
    </source>
</evidence>
<evidence type="ECO:0000256" key="1">
    <source>
        <dbReference type="SAM" id="SignalP"/>
    </source>
</evidence>
<dbReference type="RefSeq" id="XP_060288341.1">
    <property type="nucleotide sequence ID" value="XM_060426369.1"/>
</dbReference>
<gene>
    <name evidence="2" type="ORF">QBC33DRAFT_520348</name>
</gene>
<dbReference type="PROSITE" id="PS51257">
    <property type="entry name" value="PROKAR_LIPOPROTEIN"/>
    <property type="match status" value="1"/>
</dbReference>
<dbReference type="EMBL" id="MU838997">
    <property type="protein sequence ID" value="KAK1772128.1"/>
    <property type="molecule type" value="Genomic_DNA"/>
</dbReference>
<name>A0AAJ0CAW3_9PEZI</name>
<dbReference type="GeneID" id="85309556"/>
<evidence type="ECO:0000313" key="2">
    <source>
        <dbReference type="EMBL" id="KAK1772128.1"/>
    </source>
</evidence>
<feature type="chain" id="PRO_5042516239" description="Secreted protein" evidence="1">
    <location>
        <begin position="23"/>
        <end position="69"/>
    </location>
</feature>
<evidence type="ECO:0008006" key="4">
    <source>
        <dbReference type="Google" id="ProtNLM"/>
    </source>
</evidence>
<comment type="caution">
    <text evidence="2">The sequence shown here is derived from an EMBL/GenBank/DDBJ whole genome shotgun (WGS) entry which is preliminary data.</text>
</comment>
<protein>
    <recommendedName>
        <fullName evidence="4">Secreted protein</fullName>
    </recommendedName>
</protein>
<reference evidence="2" key="1">
    <citation type="submission" date="2023-06" db="EMBL/GenBank/DDBJ databases">
        <title>Genome-scale phylogeny and comparative genomics of the fungal order Sordariales.</title>
        <authorList>
            <consortium name="Lawrence Berkeley National Laboratory"/>
            <person name="Hensen N."/>
            <person name="Bonometti L."/>
            <person name="Westerberg I."/>
            <person name="Brannstrom I.O."/>
            <person name="Guillou S."/>
            <person name="Cros-Aarteil S."/>
            <person name="Calhoun S."/>
            <person name="Haridas S."/>
            <person name="Kuo A."/>
            <person name="Mondo S."/>
            <person name="Pangilinan J."/>
            <person name="Riley R."/>
            <person name="Labutti K."/>
            <person name="Andreopoulos B."/>
            <person name="Lipzen A."/>
            <person name="Chen C."/>
            <person name="Yanf M."/>
            <person name="Daum C."/>
            <person name="Ng V."/>
            <person name="Clum A."/>
            <person name="Steindorff A."/>
            <person name="Ohm R."/>
            <person name="Martin F."/>
            <person name="Silar P."/>
            <person name="Natvig D."/>
            <person name="Lalanne C."/>
            <person name="Gautier V."/>
            <person name="Ament-Velasquez S.L."/>
            <person name="Kruys A."/>
            <person name="Hutchinson M.I."/>
            <person name="Powell A.J."/>
            <person name="Barry K."/>
            <person name="Miller A.N."/>
            <person name="Grigoriev I.V."/>
            <person name="Debuchy R."/>
            <person name="Gladieux P."/>
            <person name="Thoren M.H."/>
            <person name="Johannesson H."/>
        </authorList>
    </citation>
    <scope>NUCLEOTIDE SEQUENCE</scope>
    <source>
        <strain evidence="2">8032-3</strain>
    </source>
</reference>
<sequence>MARHGECFLVKLFACWASYVACATSSGLACDRHLPVMHMTSVTTMAIQIPMCFLVRRCCCSRLNRPNLC</sequence>
<feature type="signal peptide" evidence="1">
    <location>
        <begin position="1"/>
        <end position="22"/>
    </location>
</feature>
<dbReference type="Proteomes" id="UP001244011">
    <property type="component" value="Unassembled WGS sequence"/>
</dbReference>
<organism evidence="2 3">
    <name type="scientific">Phialemonium atrogriseum</name>
    <dbReference type="NCBI Taxonomy" id="1093897"/>
    <lineage>
        <taxon>Eukaryota</taxon>
        <taxon>Fungi</taxon>
        <taxon>Dikarya</taxon>
        <taxon>Ascomycota</taxon>
        <taxon>Pezizomycotina</taxon>
        <taxon>Sordariomycetes</taxon>
        <taxon>Sordariomycetidae</taxon>
        <taxon>Cephalothecales</taxon>
        <taxon>Cephalothecaceae</taxon>
        <taxon>Phialemonium</taxon>
    </lineage>
</organism>